<evidence type="ECO:0000256" key="5">
    <source>
        <dbReference type="SAM" id="MobiDB-lite"/>
    </source>
</evidence>
<dbReference type="AlphaFoldDB" id="A0A242L2E1"/>
<dbReference type="PANTHER" id="PTHR34819">
    <property type="entry name" value="LARGE CYSTEINE-RICH PERIPLASMIC PROTEIN OMCB"/>
    <property type="match status" value="1"/>
</dbReference>
<evidence type="ECO:0000259" key="7">
    <source>
        <dbReference type="PROSITE" id="PS50847"/>
    </source>
</evidence>
<dbReference type="Pfam" id="PF00746">
    <property type="entry name" value="Gram_pos_anchor"/>
    <property type="match status" value="1"/>
</dbReference>
<organism evidence="8 9">
    <name type="scientific">Enterococcus mundtii</name>
    <dbReference type="NCBI Taxonomy" id="53346"/>
    <lineage>
        <taxon>Bacteria</taxon>
        <taxon>Bacillati</taxon>
        <taxon>Bacillota</taxon>
        <taxon>Bacilli</taxon>
        <taxon>Lactobacillales</taxon>
        <taxon>Enterococcaceae</taxon>
        <taxon>Enterococcus</taxon>
    </lineage>
</organism>
<evidence type="ECO:0000313" key="8">
    <source>
        <dbReference type="EMBL" id="OTP28198.1"/>
    </source>
</evidence>
<keyword evidence="4" id="KW-0572">Peptidoglycan-anchor</keyword>
<reference evidence="8 9" key="1">
    <citation type="submission" date="2017-05" db="EMBL/GenBank/DDBJ databases">
        <title>The Genome Sequence of Enterococcus mundtii 6B1_DIV0119.</title>
        <authorList>
            <consortium name="The Broad Institute Genomics Platform"/>
            <consortium name="The Broad Institute Genomic Center for Infectious Diseases"/>
            <person name="Earl A."/>
            <person name="Manson A."/>
            <person name="Schwartman J."/>
            <person name="Gilmore M."/>
            <person name="Abouelleil A."/>
            <person name="Cao P."/>
            <person name="Chapman S."/>
            <person name="Cusick C."/>
            <person name="Shea T."/>
            <person name="Young S."/>
            <person name="Neafsey D."/>
            <person name="Nusbaum C."/>
            <person name="Birren B."/>
        </authorList>
    </citation>
    <scope>NUCLEOTIDE SEQUENCE [LARGE SCALE GENOMIC DNA]</scope>
    <source>
        <strain evidence="8 9">6B1_DIV0119</strain>
    </source>
</reference>
<dbReference type="InterPro" id="IPR008966">
    <property type="entry name" value="Adhesion_dom_sf"/>
</dbReference>
<evidence type="ECO:0000256" key="2">
    <source>
        <dbReference type="ARBA" id="ARBA00022525"/>
    </source>
</evidence>
<feature type="region of interest" description="Disordered" evidence="5">
    <location>
        <begin position="241"/>
        <end position="305"/>
    </location>
</feature>
<feature type="region of interest" description="Disordered" evidence="5">
    <location>
        <begin position="108"/>
        <end position="128"/>
    </location>
</feature>
<dbReference type="Gene3D" id="2.60.40.740">
    <property type="match status" value="2"/>
</dbReference>
<name>A0A242L2E1_ENTMU</name>
<evidence type="ECO:0000256" key="3">
    <source>
        <dbReference type="ARBA" id="ARBA00022729"/>
    </source>
</evidence>
<keyword evidence="1" id="KW-0134">Cell wall</keyword>
<comment type="caution">
    <text evidence="8">The sequence shown here is derived from an EMBL/GenBank/DDBJ whole genome shotgun (WGS) entry which is preliminary data.</text>
</comment>
<dbReference type="InterPro" id="IPR047589">
    <property type="entry name" value="DUF11_rpt"/>
</dbReference>
<dbReference type="PANTHER" id="PTHR34819:SF3">
    <property type="entry name" value="CELL SURFACE PROTEIN"/>
    <property type="match status" value="1"/>
</dbReference>
<evidence type="ECO:0000313" key="9">
    <source>
        <dbReference type="Proteomes" id="UP000195024"/>
    </source>
</evidence>
<sequence>MNHQSPKLGEEIEYRITFRNKVTNGVLNQVTVTDNLPKGLTYVEGSLTSEGDQPEPTSLTYKDGTITAEYGKISDTKARSIVFKVKVNKNAVSGKEILNIATVDDHVTPPDKPEVPVVPEDPDQPKVPDGKLVSEKTVNQKTVKIGEELEYRISFHNTVEHGILNQVTVTDKLPKGLTYIEDSLTSEGDEPQPTSVTYKDGTITAEYGKISDTKVRTIVFKVKVNKEAVAGKEILNIATVDDHVTPPSEPEVPVIPENPDKPEVPVVPNQPNKPDVPVVPEKEVPNRPEPRKPAPKEKEARKSFLPKTGEAVSYTLIALGGILVVIVLVVAVKKRKQ</sequence>
<feature type="domain" description="Gram-positive cocci surface proteins LPxTG" evidence="7">
    <location>
        <begin position="305"/>
        <end position="337"/>
    </location>
</feature>
<keyword evidence="3" id="KW-0732">Signal</keyword>
<protein>
    <recommendedName>
        <fullName evidence="7">Gram-positive cocci surface proteins LPxTG domain-containing protein</fullName>
    </recommendedName>
</protein>
<dbReference type="InterPro" id="IPR026466">
    <property type="entry name" value="Fim_isopep_form_D2_dom"/>
</dbReference>
<dbReference type="Pfam" id="PF01345">
    <property type="entry name" value="DUF11"/>
    <property type="match status" value="2"/>
</dbReference>
<dbReference type="EMBL" id="NGMS01000001">
    <property type="protein sequence ID" value="OTP28198.1"/>
    <property type="molecule type" value="Genomic_DNA"/>
</dbReference>
<dbReference type="PROSITE" id="PS50847">
    <property type="entry name" value="GRAM_POS_ANCHORING"/>
    <property type="match status" value="1"/>
</dbReference>
<dbReference type="InterPro" id="IPR019931">
    <property type="entry name" value="LPXTG_anchor"/>
</dbReference>
<feature type="compositionally biased region" description="Basic and acidic residues" evidence="5">
    <location>
        <begin position="280"/>
        <end position="302"/>
    </location>
</feature>
<gene>
    <name evidence="8" type="ORF">A5802_001937</name>
</gene>
<dbReference type="InterPro" id="IPR001434">
    <property type="entry name" value="OmcB-like_DUF11"/>
</dbReference>
<evidence type="ECO:0000256" key="4">
    <source>
        <dbReference type="ARBA" id="ARBA00023088"/>
    </source>
</evidence>
<keyword evidence="6" id="KW-0472">Membrane</keyword>
<dbReference type="NCBIfam" id="TIGR04226">
    <property type="entry name" value="RrgB_K2N_iso_D2"/>
    <property type="match status" value="2"/>
</dbReference>
<keyword evidence="6" id="KW-1133">Transmembrane helix</keyword>
<feature type="transmembrane region" description="Helical" evidence="6">
    <location>
        <begin position="311"/>
        <end position="332"/>
    </location>
</feature>
<dbReference type="SUPFAM" id="SSF49401">
    <property type="entry name" value="Bacterial adhesins"/>
    <property type="match status" value="1"/>
</dbReference>
<evidence type="ECO:0000256" key="6">
    <source>
        <dbReference type="SAM" id="Phobius"/>
    </source>
</evidence>
<dbReference type="NCBIfam" id="TIGR01167">
    <property type="entry name" value="LPXTG_anchor"/>
    <property type="match status" value="1"/>
</dbReference>
<dbReference type="InterPro" id="IPR051172">
    <property type="entry name" value="Chlamydia_OmcB"/>
</dbReference>
<dbReference type="Proteomes" id="UP000195024">
    <property type="component" value="Unassembled WGS sequence"/>
</dbReference>
<evidence type="ECO:0000256" key="1">
    <source>
        <dbReference type="ARBA" id="ARBA00022512"/>
    </source>
</evidence>
<accession>A0A242L2E1</accession>
<dbReference type="NCBIfam" id="TIGR01451">
    <property type="entry name" value="B_ant_repeat"/>
    <property type="match status" value="2"/>
</dbReference>
<keyword evidence="6" id="KW-0812">Transmembrane</keyword>
<proteinExistence type="predicted"/>
<keyword evidence="2" id="KW-0964">Secreted</keyword>